<dbReference type="Pfam" id="PF00534">
    <property type="entry name" value="Glycos_transf_1"/>
    <property type="match status" value="1"/>
</dbReference>
<sequence>MKRLLIIHRALAPYRIELFNWLFKQFDCKIYFEYGKPFEQTFKEDFLKERMKFEYDILPSGFAGIANLRLSLPSILRREKPDIIMCSELNLITAILLLFKRMNGNPPLIAMCDDNLSIAQHMLNHKKVNRYLLSSIDGMIGCDTRAIKLISDRLGNSLKMHYLPIVQDDRYIRLRMQSQLDRATKIRESHDIKSEDKCILFVGRLAEEKNLEYLIAQFGKLAQDEHHVHLMIVGEGALGAKLRHQSEQLTSSGRIHFVGKKEGDELYAYYAAGDMFVLPSKRDAFAAVVNEALIAGLPCIVSDIAGSVSMLNEHNGLSIDINKEDDLVHKMQKLLKSLTQPFSSSSLKPSLMPKTFDQYMIDLEQFINSLVQE</sequence>
<dbReference type="Gene3D" id="3.40.50.2000">
    <property type="entry name" value="Glycogen Phosphorylase B"/>
    <property type="match status" value="2"/>
</dbReference>
<dbReference type="InterPro" id="IPR001296">
    <property type="entry name" value="Glyco_trans_1"/>
</dbReference>
<keyword evidence="2" id="KW-0808">Transferase</keyword>
<evidence type="ECO:0000313" key="2">
    <source>
        <dbReference type="EMBL" id="MFC4666204.1"/>
    </source>
</evidence>
<evidence type="ECO:0000313" key="3">
    <source>
        <dbReference type="Proteomes" id="UP001596020"/>
    </source>
</evidence>
<dbReference type="Proteomes" id="UP001596020">
    <property type="component" value="Unassembled WGS sequence"/>
</dbReference>
<reference evidence="3" key="1">
    <citation type="journal article" date="2019" name="Int. J. Syst. Evol. Microbiol.">
        <title>The Global Catalogue of Microorganisms (GCM) 10K type strain sequencing project: providing services to taxonomists for standard genome sequencing and annotation.</title>
        <authorList>
            <consortium name="The Broad Institute Genomics Platform"/>
            <consortium name="The Broad Institute Genome Sequencing Center for Infectious Disease"/>
            <person name="Wu L."/>
            <person name="Ma J."/>
        </authorList>
    </citation>
    <scope>NUCLEOTIDE SEQUENCE [LARGE SCALE GENOMIC DNA]</scope>
    <source>
        <strain evidence="3">CGMCC 4.7357</strain>
    </source>
</reference>
<dbReference type="RefSeq" id="WP_380079039.1">
    <property type="nucleotide sequence ID" value="NZ_JBHSGO010000183.1"/>
</dbReference>
<dbReference type="EC" id="2.4.-.-" evidence="2"/>
<dbReference type="EMBL" id="JBHSGO010000183">
    <property type="protein sequence ID" value="MFC4666204.1"/>
    <property type="molecule type" value="Genomic_DNA"/>
</dbReference>
<feature type="domain" description="Glycosyl transferase family 1" evidence="1">
    <location>
        <begin position="184"/>
        <end position="337"/>
    </location>
</feature>
<keyword evidence="3" id="KW-1185">Reference proteome</keyword>
<organism evidence="2 3">
    <name type="scientific">Falsiporphyromonas endometrii</name>
    <dbReference type="NCBI Taxonomy" id="1387297"/>
    <lineage>
        <taxon>Bacteria</taxon>
        <taxon>Pseudomonadati</taxon>
        <taxon>Bacteroidota</taxon>
        <taxon>Bacteroidia</taxon>
        <taxon>Bacteroidales</taxon>
        <taxon>Porphyromonadaceae</taxon>
        <taxon>Falsiporphyromonas</taxon>
    </lineage>
</organism>
<accession>A0ABV9K8E1</accession>
<gene>
    <name evidence="2" type="ORF">ACFO3G_06285</name>
</gene>
<protein>
    <submittedName>
        <fullName evidence="2">Glycosyltransferase family 4 protein</fullName>
        <ecNumber evidence="2">2.4.-.-</ecNumber>
    </submittedName>
</protein>
<dbReference type="GO" id="GO:0016757">
    <property type="term" value="F:glycosyltransferase activity"/>
    <property type="evidence" value="ECO:0007669"/>
    <property type="project" value="UniProtKB-KW"/>
</dbReference>
<dbReference type="InterPro" id="IPR050194">
    <property type="entry name" value="Glycosyltransferase_grp1"/>
</dbReference>
<proteinExistence type="predicted"/>
<dbReference type="CDD" id="cd03801">
    <property type="entry name" value="GT4_PimA-like"/>
    <property type="match status" value="1"/>
</dbReference>
<dbReference type="SUPFAM" id="SSF53756">
    <property type="entry name" value="UDP-Glycosyltransferase/glycogen phosphorylase"/>
    <property type="match status" value="1"/>
</dbReference>
<evidence type="ECO:0000259" key="1">
    <source>
        <dbReference type="Pfam" id="PF00534"/>
    </source>
</evidence>
<dbReference type="PANTHER" id="PTHR45947:SF3">
    <property type="entry name" value="SULFOQUINOVOSYL TRANSFERASE SQD2"/>
    <property type="match status" value="1"/>
</dbReference>
<name>A0ABV9K8E1_9PORP</name>
<comment type="caution">
    <text evidence="2">The sequence shown here is derived from an EMBL/GenBank/DDBJ whole genome shotgun (WGS) entry which is preliminary data.</text>
</comment>
<keyword evidence="2" id="KW-0328">Glycosyltransferase</keyword>
<dbReference type="PANTHER" id="PTHR45947">
    <property type="entry name" value="SULFOQUINOVOSYL TRANSFERASE SQD2"/>
    <property type="match status" value="1"/>
</dbReference>